<reference evidence="1 2" key="1">
    <citation type="journal article" date="2014" name="BMC Genomics">
        <title>Genome sequencing of four Aureobasidium pullulans varieties: biotechnological potential, stress tolerance, and description of new species.</title>
        <authorList>
            <person name="Gostin Ar C."/>
            <person name="Ohm R.A."/>
            <person name="Kogej T."/>
            <person name="Sonjak S."/>
            <person name="Turk M."/>
            <person name="Zajc J."/>
            <person name="Zalar P."/>
            <person name="Grube M."/>
            <person name="Sun H."/>
            <person name="Han J."/>
            <person name="Sharma A."/>
            <person name="Chiniquy J."/>
            <person name="Ngan C.Y."/>
            <person name="Lipzen A."/>
            <person name="Barry K."/>
            <person name="Grigoriev I.V."/>
            <person name="Gunde-Cimerman N."/>
        </authorList>
    </citation>
    <scope>NUCLEOTIDE SEQUENCE [LARGE SCALE GENOMIC DNA]</scope>
    <source>
        <strain evidence="1 2">CBS 110374</strain>
    </source>
</reference>
<dbReference type="GeneID" id="63917478"/>
<organism evidence="1 2">
    <name type="scientific">Aureobasidium melanogenum (strain CBS 110374)</name>
    <name type="common">Aureobasidium pullulans var. melanogenum</name>
    <dbReference type="NCBI Taxonomy" id="1043003"/>
    <lineage>
        <taxon>Eukaryota</taxon>
        <taxon>Fungi</taxon>
        <taxon>Dikarya</taxon>
        <taxon>Ascomycota</taxon>
        <taxon>Pezizomycotina</taxon>
        <taxon>Dothideomycetes</taxon>
        <taxon>Dothideomycetidae</taxon>
        <taxon>Dothideales</taxon>
        <taxon>Saccotheciaceae</taxon>
        <taxon>Aureobasidium</taxon>
    </lineage>
</organism>
<name>A0A074WV85_AURM1</name>
<protein>
    <submittedName>
        <fullName evidence="1">Uncharacterized protein</fullName>
    </submittedName>
</protein>
<accession>A0A074WV85</accession>
<evidence type="ECO:0000313" key="2">
    <source>
        <dbReference type="Proteomes" id="UP000030672"/>
    </source>
</evidence>
<proteinExistence type="predicted"/>
<sequence>MGIAGALELEVLRSNKSLSAARPCALDAIWGEMIQQPSWRYGVATTGTLITRERQVAFFTVDVFAYEDNANDIITGILHHTALIIATYQRRHAELTSLPQVHPLRLWSNLSTGLSKSTTLETIEER</sequence>
<evidence type="ECO:0000313" key="1">
    <source>
        <dbReference type="EMBL" id="KEQ66316.1"/>
    </source>
</evidence>
<dbReference type="RefSeq" id="XP_040883339.1">
    <property type="nucleotide sequence ID" value="XM_041024105.1"/>
</dbReference>
<dbReference type="AlphaFoldDB" id="A0A074WV85"/>
<dbReference type="HOGENOM" id="CLU_1981217_0_0_1"/>
<dbReference type="Proteomes" id="UP000030672">
    <property type="component" value="Unassembled WGS sequence"/>
</dbReference>
<keyword evidence="2" id="KW-1185">Reference proteome</keyword>
<gene>
    <name evidence="1" type="ORF">M437DRAFT_62530</name>
</gene>
<dbReference type="EMBL" id="KL584825">
    <property type="protein sequence ID" value="KEQ66316.1"/>
    <property type="molecule type" value="Genomic_DNA"/>
</dbReference>